<dbReference type="GO" id="GO:0072659">
    <property type="term" value="P:protein localization to plasma membrane"/>
    <property type="evidence" value="ECO:0007669"/>
    <property type="project" value="TreeGrafter"/>
</dbReference>
<keyword evidence="4" id="KW-1185">Reference proteome</keyword>
<gene>
    <name evidence="3" type="ORF">OXX778_LOCUS7085</name>
</gene>
<evidence type="ECO:0000256" key="1">
    <source>
        <dbReference type="ARBA" id="ARBA00022737"/>
    </source>
</evidence>
<dbReference type="InterPro" id="IPR051067">
    <property type="entry name" value="NHER"/>
</dbReference>
<dbReference type="InterPro" id="IPR001478">
    <property type="entry name" value="PDZ"/>
</dbReference>
<proteinExistence type="predicted"/>
<protein>
    <recommendedName>
        <fullName evidence="2">PDZ domain-containing protein</fullName>
    </recommendedName>
</protein>
<dbReference type="Pfam" id="PF00595">
    <property type="entry name" value="PDZ"/>
    <property type="match status" value="1"/>
</dbReference>
<comment type="caution">
    <text evidence="3">The sequence shown here is derived from an EMBL/GenBank/DDBJ whole genome shotgun (WGS) entry which is preliminary data.</text>
</comment>
<name>A0A813TFS6_9BILA</name>
<dbReference type="EMBL" id="CAJNOC010000882">
    <property type="protein sequence ID" value="CAF0813273.1"/>
    <property type="molecule type" value="Genomic_DNA"/>
</dbReference>
<dbReference type="PANTHER" id="PTHR14191">
    <property type="entry name" value="PDZ DOMAIN CONTAINING PROTEIN"/>
    <property type="match status" value="1"/>
</dbReference>
<keyword evidence="1" id="KW-0677">Repeat</keyword>
<evidence type="ECO:0000313" key="4">
    <source>
        <dbReference type="Proteomes" id="UP000663879"/>
    </source>
</evidence>
<dbReference type="GO" id="GO:0016324">
    <property type="term" value="C:apical plasma membrane"/>
    <property type="evidence" value="ECO:0007669"/>
    <property type="project" value="TreeGrafter"/>
</dbReference>
<dbReference type="PANTHER" id="PTHR14191:SF3">
    <property type="entry name" value="NA(+)_H(+) EXCHANGE REGULATORY COFACTOR-LIKE PROTEIN NRFL-1"/>
    <property type="match status" value="1"/>
</dbReference>
<dbReference type="SMART" id="SM00228">
    <property type="entry name" value="PDZ"/>
    <property type="match status" value="1"/>
</dbReference>
<organism evidence="3 4">
    <name type="scientific">Brachionus calyciflorus</name>
    <dbReference type="NCBI Taxonomy" id="104777"/>
    <lineage>
        <taxon>Eukaryota</taxon>
        <taxon>Metazoa</taxon>
        <taxon>Spiralia</taxon>
        <taxon>Gnathifera</taxon>
        <taxon>Rotifera</taxon>
        <taxon>Eurotatoria</taxon>
        <taxon>Monogononta</taxon>
        <taxon>Pseudotrocha</taxon>
        <taxon>Ploima</taxon>
        <taxon>Brachionidae</taxon>
        <taxon>Brachionus</taxon>
    </lineage>
</organism>
<dbReference type="SUPFAM" id="SSF50156">
    <property type="entry name" value="PDZ domain-like"/>
    <property type="match status" value="1"/>
</dbReference>
<evidence type="ECO:0000313" key="3">
    <source>
        <dbReference type="EMBL" id="CAF0813273.1"/>
    </source>
</evidence>
<dbReference type="PROSITE" id="PS50106">
    <property type="entry name" value="PDZ"/>
    <property type="match status" value="1"/>
</dbReference>
<evidence type="ECO:0000259" key="2">
    <source>
        <dbReference type="PROSITE" id="PS50106"/>
    </source>
</evidence>
<accession>A0A813TFS6</accession>
<reference evidence="3" key="1">
    <citation type="submission" date="2021-02" db="EMBL/GenBank/DDBJ databases">
        <authorList>
            <person name="Nowell W R."/>
        </authorList>
    </citation>
    <scope>NUCLEOTIDE SEQUENCE</scope>
    <source>
        <strain evidence="3">Ploen Becks lab</strain>
    </source>
</reference>
<dbReference type="OrthoDB" id="10007415at2759"/>
<sequence length="192" mass="22592">MDNKFTVRLCHIKNKNKDYGFNLASKKTDLCKYVGKVDFNSAAYVAGLRQGDRIIEVNNKNVSNMNYDEIVKVLKDGFKKDNRLLSDEILLLVIDKYTDEYYRKRNLSLRFDNKKLPIQYKSNEVGFFKEKCFDSDNIEDDYVQDDEDSEEYTEEIPINISINNKSLKRTQQKKVNNQTRASWSANSYYTLI</sequence>
<dbReference type="GO" id="GO:0043495">
    <property type="term" value="F:protein-membrane adaptor activity"/>
    <property type="evidence" value="ECO:0007669"/>
    <property type="project" value="TreeGrafter"/>
</dbReference>
<dbReference type="AlphaFoldDB" id="A0A813TFS6"/>
<dbReference type="InterPro" id="IPR036034">
    <property type="entry name" value="PDZ_sf"/>
</dbReference>
<dbReference type="Proteomes" id="UP000663879">
    <property type="component" value="Unassembled WGS sequence"/>
</dbReference>
<dbReference type="Gene3D" id="2.30.42.10">
    <property type="match status" value="1"/>
</dbReference>
<dbReference type="CDD" id="cd06768">
    <property type="entry name" value="PDZ_NHERF-like"/>
    <property type="match status" value="1"/>
</dbReference>
<feature type="domain" description="PDZ" evidence="2">
    <location>
        <begin position="6"/>
        <end position="76"/>
    </location>
</feature>